<evidence type="ECO:0000313" key="2">
    <source>
        <dbReference type="Proteomes" id="UP000249061"/>
    </source>
</evidence>
<dbReference type="PROSITE" id="PS51257">
    <property type="entry name" value="PROKAR_LIPOPROTEIN"/>
    <property type="match status" value="1"/>
</dbReference>
<protein>
    <submittedName>
        <fullName evidence="1">Uncharacterized protein</fullName>
    </submittedName>
</protein>
<gene>
    <name evidence="1" type="ORF">DI536_01305</name>
</gene>
<evidence type="ECO:0000313" key="1">
    <source>
        <dbReference type="EMBL" id="PZR18545.1"/>
    </source>
</evidence>
<accession>A0A2W5U4H3</accession>
<dbReference type="EMBL" id="QFQP01000001">
    <property type="protein sequence ID" value="PZR18545.1"/>
    <property type="molecule type" value="Genomic_DNA"/>
</dbReference>
<dbReference type="AlphaFoldDB" id="A0A2W5U4H3"/>
<dbReference type="Proteomes" id="UP000249061">
    <property type="component" value="Unassembled WGS sequence"/>
</dbReference>
<sequence length="381" mass="39599">MTFTSRALFVGAALTMLAGCRDTRLGEKACREDADCGSPASAFRCEAETGVCYCRTDQACPGSQFCNAIGFCQDRSGCVTNLDCADATTYCDTASGQCIPRGRCSSDLQCTLGEVCDLAASRCVAGCRTNGDCAGTSCRCGETACACTGTTPEELARCTIGVCDPDFCADETFCRFGETCGAQPDAGYPRAHCYDDYDTRLRPYCDNCAFGGGTSVCGSGPNYCLIDTRNPGNSYCGADCGSGQSCPRGYACQDVIVVVSQWACSRSNPSCPTNPALPCTSDTDCRRGGTCVKLPGQTSGSCAGRCAVDEGDETGFCSCQVDDDCAQETCSGGECSVSRRACVNDSDCRSIRCVDFQGGGGCLIGQNCAPANGLSCIEVKQ</sequence>
<proteinExistence type="predicted"/>
<organism evidence="1 2">
    <name type="scientific">Archangium gephyra</name>
    <dbReference type="NCBI Taxonomy" id="48"/>
    <lineage>
        <taxon>Bacteria</taxon>
        <taxon>Pseudomonadati</taxon>
        <taxon>Myxococcota</taxon>
        <taxon>Myxococcia</taxon>
        <taxon>Myxococcales</taxon>
        <taxon>Cystobacterineae</taxon>
        <taxon>Archangiaceae</taxon>
        <taxon>Archangium</taxon>
    </lineage>
</organism>
<name>A0A2W5U4H3_9BACT</name>
<reference evidence="1 2" key="1">
    <citation type="submission" date="2017-08" db="EMBL/GenBank/DDBJ databases">
        <title>Infants hospitalized years apart are colonized by the same room-sourced microbial strains.</title>
        <authorList>
            <person name="Brooks B."/>
            <person name="Olm M.R."/>
            <person name="Firek B.A."/>
            <person name="Baker R."/>
            <person name="Thomas B.C."/>
            <person name="Morowitz M.J."/>
            <person name="Banfield J.F."/>
        </authorList>
    </citation>
    <scope>NUCLEOTIDE SEQUENCE [LARGE SCALE GENOMIC DNA]</scope>
    <source>
        <strain evidence="1">S2_003_000_R2_14</strain>
    </source>
</reference>
<comment type="caution">
    <text evidence="1">The sequence shown here is derived from an EMBL/GenBank/DDBJ whole genome shotgun (WGS) entry which is preliminary data.</text>
</comment>